<evidence type="ECO:0000313" key="5">
    <source>
        <dbReference type="Proteomes" id="UP000077881"/>
    </source>
</evidence>
<accession>A0A177ZI84</accession>
<keyword evidence="3" id="KW-0472">Membrane</keyword>
<keyword evidence="3" id="KW-0812">Transmembrane</keyword>
<evidence type="ECO:0000256" key="2">
    <source>
        <dbReference type="SAM" id="Coils"/>
    </source>
</evidence>
<dbReference type="PANTHER" id="PTHR37313">
    <property type="entry name" value="UPF0749 PROTEIN RV1825"/>
    <property type="match status" value="1"/>
</dbReference>
<evidence type="ECO:0000256" key="1">
    <source>
        <dbReference type="ARBA" id="ARBA00009108"/>
    </source>
</evidence>
<feature type="transmembrane region" description="Helical" evidence="3">
    <location>
        <begin position="7"/>
        <end position="26"/>
    </location>
</feature>
<comment type="caution">
    <text evidence="4">The sequence shown here is derived from an EMBL/GenBank/DDBJ whole genome shotgun (WGS) entry which is preliminary data.</text>
</comment>
<dbReference type="PANTHER" id="PTHR37313:SF2">
    <property type="entry name" value="UPF0749 PROTEIN YLXX"/>
    <property type="match status" value="1"/>
</dbReference>
<keyword evidence="3" id="KW-1133">Transmembrane helix</keyword>
<evidence type="ECO:0000256" key="3">
    <source>
        <dbReference type="SAM" id="Phobius"/>
    </source>
</evidence>
<protein>
    <recommendedName>
        <fullName evidence="6">DUF881 domain-containing protein</fullName>
    </recommendedName>
</protein>
<proteinExistence type="inferred from homology"/>
<dbReference type="Pfam" id="PF05949">
    <property type="entry name" value="DUF881"/>
    <property type="match status" value="1"/>
</dbReference>
<dbReference type="AlphaFoldDB" id="A0A177ZI84"/>
<feature type="coiled-coil region" evidence="2">
    <location>
        <begin position="47"/>
        <end position="95"/>
    </location>
</feature>
<dbReference type="EMBL" id="LDJR01000062">
    <property type="protein sequence ID" value="OAK67060.1"/>
    <property type="molecule type" value="Genomic_DNA"/>
</dbReference>
<name>A0A177ZI84_9BACI</name>
<keyword evidence="2" id="KW-0175">Coiled coil</keyword>
<dbReference type="Gene3D" id="3.30.70.1880">
    <property type="entry name" value="Protein of unknown function DUF881"/>
    <property type="match status" value="1"/>
</dbReference>
<sequence>MRRGKGKYIIFSFVFLIFGFILAFSYSQTEKDKNSSVKITDRQYMMEKDLREQLISIQDRNQELQTELYDKQDNVRKIERELFQEEEDYQTLAADAEKYRMYLGKVKVKGPGIEILLEDGDYKKDEDANNYLVHEHHVFKVVNELFISGASAIAINGQRLKADSYIVCTGPVITIDGNPYPAPFKISAIGDTDTLAAAVTLKGGVRDQLVNDNIMFTIEKKKQIVLDPILGESS</sequence>
<dbReference type="RefSeq" id="WP_057985839.1">
    <property type="nucleotide sequence ID" value="NZ_JAGGKH010000002.1"/>
</dbReference>
<evidence type="ECO:0000313" key="4">
    <source>
        <dbReference type="EMBL" id="OAK67060.1"/>
    </source>
</evidence>
<dbReference type="OrthoDB" id="9776196at2"/>
<dbReference type="InterPro" id="IPR010273">
    <property type="entry name" value="DUF881"/>
</dbReference>
<reference evidence="4 5" key="1">
    <citation type="submission" date="2015-05" db="EMBL/GenBank/DDBJ databases">
        <title>Comparison of genome.</title>
        <authorList>
            <person name="Zheng Z."/>
            <person name="Sun M."/>
        </authorList>
    </citation>
    <scope>NUCLEOTIDE SEQUENCE [LARGE SCALE GENOMIC DNA]</scope>
    <source>
        <strain evidence="4 5">G25-74</strain>
    </source>
</reference>
<gene>
    <name evidence="4" type="ORF">ABB05_22140</name>
</gene>
<dbReference type="Proteomes" id="UP000077881">
    <property type="component" value="Unassembled WGS sequence"/>
</dbReference>
<organism evidence="4 5">
    <name type="scientific">Lederbergia galactosidilytica</name>
    <dbReference type="NCBI Taxonomy" id="217031"/>
    <lineage>
        <taxon>Bacteria</taxon>
        <taxon>Bacillati</taxon>
        <taxon>Bacillota</taxon>
        <taxon>Bacilli</taxon>
        <taxon>Bacillales</taxon>
        <taxon>Bacillaceae</taxon>
        <taxon>Lederbergia</taxon>
    </lineage>
</organism>
<dbReference type="STRING" id="217031.ABB05_22140"/>
<dbReference type="PATRIC" id="fig|217031.6.peg.4816"/>
<comment type="similarity">
    <text evidence="1">Belongs to the UPF0749 family.</text>
</comment>
<keyword evidence="5" id="KW-1185">Reference proteome</keyword>
<evidence type="ECO:0008006" key="6">
    <source>
        <dbReference type="Google" id="ProtNLM"/>
    </source>
</evidence>